<feature type="region of interest" description="Disordered" evidence="4">
    <location>
        <begin position="74"/>
        <end position="109"/>
    </location>
</feature>
<feature type="compositionally biased region" description="Acidic residues" evidence="4">
    <location>
        <begin position="29"/>
        <end position="41"/>
    </location>
</feature>
<keyword evidence="7" id="KW-1185">Reference proteome</keyword>
<dbReference type="Gene3D" id="2.40.50.40">
    <property type="match status" value="2"/>
</dbReference>
<dbReference type="InterPro" id="IPR000953">
    <property type="entry name" value="Chromo/chromo_shadow_dom"/>
</dbReference>
<dbReference type="EMBL" id="JAPEVB010000008">
    <property type="protein sequence ID" value="KAJ4385286.1"/>
    <property type="molecule type" value="Genomic_DNA"/>
</dbReference>
<dbReference type="AlphaFoldDB" id="A0A9W8YL42"/>
<evidence type="ECO:0000256" key="3">
    <source>
        <dbReference type="ARBA" id="ARBA00023242"/>
    </source>
</evidence>
<dbReference type="CDD" id="cd00024">
    <property type="entry name" value="CD_CSD"/>
    <property type="match status" value="1"/>
</dbReference>
<name>A0A9W8YL42_9PEZI</name>
<evidence type="ECO:0000256" key="4">
    <source>
        <dbReference type="SAM" id="MobiDB-lite"/>
    </source>
</evidence>
<dbReference type="SMART" id="SM00298">
    <property type="entry name" value="CHROMO"/>
    <property type="match status" value="2"/>
</dbReference>
<evidence type="ECO:0000256" key="1">
    <source>
        <dbReference type="ARBA" id="ARBA00004123"/>
    </source>
</evidence>
<gene>
    <name evidence="6" type="ORF">N0V93_010347</name>
</gene>
<dbReference type="InterPro" id="IPR051219">
    <property type="entry name" value="Heterochromatin_chromo-domain"/>
</dbReference>
<evidence type="ECO:0000313" key="6">
    <source>
        <dbReference type="EMBL" id="KAJ4385286.1"/>
    </source>
</evidence>
<feature type="region of interest" description="Disordered" evidence="4">
    <location>
        <begin position="226"/>
        <end position="264"/>
    </location>
</feature>
<dbReference type="PANTHER" id="PTHR22812">
    <property type="entry name" value="CHROMOBOX PROTEIN"/>
    <property type="match status" value="1"/>
</dbReference>
<feature type="region of interest" description="Disordered" evidence="4">
    <location>
        <begin position="1"/>
        <end position="54"/>
    </location>
</feature>
<comment type="caution">
    <text evidence="6">The sequence shown here is derived from an EMBL/GenBank/DDBJ whole genome shotgun (WGS) entry which is preliminary data.</text>
</comment>
<dbReference type="PROSITE" id="PS50013">
    <property type="entry name" value="CHROMO_2"/>
    <property type="match status" value="2"/>
</dbReference>
<feature type="compositionally biased region" description="Polar residues" evidence="4">
    <location>
        <begin position="87"/>
        <end position="106"/>
    </location>
</feature>
<dbReference type="InterPro" id="IPR016197">
    <property type="entry name" value="Chromo-like_dom_sf"/>
</dbReference>
<evidence type="ECO:0000256" key="2">
    <source>
        <dbReference type="ARBA" id="ARBA00011353"/>
    </source>
</evidence>
<dbReference type="Proteomes" id="UP001140453">
    <property type="component" value="Unassembled WGS sequence"/>
</dbReference>
<dbReference type="GO" id="GO:0005634">
    <property type="term" value="C:nucleus"/>
    <property type="evidence" value="ECO:0007669"/>
    <property type="project" value="UniProtKB-SubCell"/>
</dbReference>
<evidence type="ECO:0000259" key="5">
    <source>
        <dbReference type="PROSITE" id="PS50013"/>
    </source>
</evidence>
<dbReference type="SUPFAM" id="SSF54160">
    <property type="entry name" value="Chromo domain-like"/>
    <property type="match status" value="2"/>
</dbReference>
<sequence>MARSTVESSPSPLGRRPLYEPSSTIKNDDSDEDRFLDCEDGETNKSTIDEETRMADGMQVTRLLFPSVFKQTSLKTPGHADDISGNAGPSSREQDTIAPNTANSTETEQEYEIADIVDWRYTETQSQAGPPRTCKGSALYTDSPITIPTIELLVHWKGFPAAVDYTYEDEGSLQLTAAQAVWEFWERESAKGPPKQAASEQYQCPRDVVLKIKTDDMGIPLRITRHRERGGAGADQARPTKRAKVTTKGRSQAAQPLSRGQRQGQESTEYLVEWVGYRTKTWEPASNLDQALIKAYWQSL</sequence>
<comment type="subcellular location">
    <subcellularLocation>
        <location evidence="1">Nucleus</location>
    </subcellularLocation>
</comment>
<dbReference type="GO" id="GO:0006338">
    <property type="term" value="P:chromatin remodeling"/>
    <property type="evidence" value="ECO:0007669"/>
    <property type="project" value="UniProtKB-ARBA"/>
</dbReference>
<dbReference type="InterPro" id="IPR023780">
    <property type="entry name" value="Chromo_domain"/>
</dbReference>
<protein>
    <recommendedName>
        <fullName evidence="5">Chromo domain-containing protein</fullName>
    </recommendedName>
</protein>
<feature type="domain" description="Chromo" evidence="5">
    <location>
        <begin position="252"/>
        <end position="300"/>
    </location>
</feature>
<feature type="compositionally biased region" description="Polar residues" evidence="4">
    <location>
        <begin position="248"/>
        <end position="264"/>
    </location>
</feature>
<comment type="subunit">
    <text evidence="2">Component of the NuA4 histone acetyltransferase complex.</text>
</comment>
<proteinExistence type="predicted"/>
<organism evidence="6 7">
    <name type="scientific">Gnomoniopsis smithogilvyi</name>
    <dbReference type="NCBI Taxonomy" id="1191159"/>
    <lineage>
        <taxon>Eukaryota</taxon>
        <taxon>Fungi</taxon>
        <taxon>Dikarya</taxon>
        <taxon>Ascomycota</taxon>
        <taxon>Pezizomycotina</taxon>
        <taxon>Sordariomycetes</taxon>
        <taxon>Sordariomycetidae</taxon>
        <taxon>Diaporthales</taxon>
        <taxon>Gnomoniaceae</taxon>
        <taxon>Gnomoniopsis</taxon>
    </lineage>
</organism>
<feature type="compositionally biased region" description="Polar residues" evidence="4">
    <location>
        <begin position="1"/>
        <end position="11"/>
    </location>
</feature>
<dbReference type="Pfam" id="PF00385">
    <property type="entry name" value="Chromo"/>
    <property type="match status" value="1"/>
</dbReference>
<evidence type="ECO:0000313" key="7">
    <source>
        <dbReference type="Proteomes" id="UP001140453"/>
    </source>
</evidence>
<keyword evidence="3" id="KW-0539">Nucleus</keyword>
<feature type="domain" description="Chromo" evidence="5">
    <location>
        <begin position="111"/>
        <end position="196"/>
    </location>
</feature>
<accession>A0A9W8YL42</accession>
<reference evidence="6" key="1">
    <citation type="submission" date="2022-10" db="EMBL/GenBank/DDBJ databases">
        <title>Tapping the CABI collections for fungal endophytes: first genome assemblies for Collariella, Neodidymelliopsis, Ascochyta clinopodiicola, Didymella pomorum, Didymosphaeria variabile, Neocosmospora piperis and Neocucurbitaria cava.</title>
        <authorList>
            <person name="Hill R."/>
        </authorList>
    </citation>
    <scope>NUCLEOTIDE SEQUENCE</scope>
    <source>
        <strain evidence="6">IMI 355082</strain>
    </source>
</reference>